<dbReference type="AlphaFoldDB" id="A0A6J7A3X2"/>
<gene>
    <name evidence="1" type="ORF">UFOPK3001_02560</name>
</gene>
<name>A0A6J7A3X2_9ZZZZ</name>
<protein>
    <submittedName>
        <fullName evidence="1">Unannotated protein</fullName>
    </submittedName>
</protein>
<sequence length="109" mass="12119">MSWLISLIARIGFSRVMSRRDTEGSSSIFNMIDAAPTFTNVVYSLMFESPTITCNRRYRSASACGSSLVLMIGRLRVVADDTPSQMCSARWAIEYEGPRAVCRIFPAPV</sequence>
<evidence type="ECO:0000313" key="1">
    <source>
        <dbReference type="EMBL" id="CAB4827229.1"/>
    </source>
</evidence>
<reference evidence="1" key="1">
    <citation type="submission" date="2020-05" db="EMBL/GenBank/DDBJ databases">
        <authorList>
            <person name="Chiriac C."/>
            <person name="Salcher M."/>
            <person name="Ghai R."/>
            <person name="Kavagutti S V."/>
        </authorList>
    </citation>
    <scope>NUCLEOTIDE SEQUENCE</scope>
</reference>
<accession>A0A6J7A3X2</accession>
<organism evidence="1">
    <name type="scientific">freshwater metagenome</name>
    <dbReference type="NCBI Taxonomy" id="449393"/>
    <lineage>
        <taxon>unclassified sequences</taxon>
        <taxon>metagenomes</taxon>
        <taxon>ecological metagenomes</taxon>
    </lineage>
</organism>
<dbReference type="EMBL" id="CAFAAJ010000270">
    <property type="protein sequence ID" value="CAB4827229.1"/>
    <property type="molecule type" value="Genomic_DNA"/>
</dbReference>
<proteinExistence type="predicted"/>